<evidence type="ECO:0000256" key="3">
    <source>
        <dbReference type="ARBA" id="ARBA00022989"/>
    </source>
</evidence>
<dbReference type="PANTHER" id="PTHR43471">
    <property type="entry name" value="ABC TRANSPORTER PERMEASE"/>
    <property type="match status" value="1"/>
</dbReference>
<organism evidence="7 8">
    <name type="scientific">Clostridium cavendishii DSM 21758</name>
    <dbReference type="NCBI Taxonomy" id="1121302"/>
    <lineage>
        <taxon>Bacteria</taxon>
        <taxon>Bacillati</taxon>
        <taxon>Bacillota</taxon>
        <taxon>Clostridia</taxon>
        <taxon>Eubacteriales</taxon>
        <taxon>Clostridiaceae</taxon>
        <taxon>Clostridium</taxon>
    </lineage>
</organism>
<gene>
    <name evidence="7" type="ORF">SAMN02745163_03200</name>
</gene>
<keyword evidence="4 5" id="KW-0472">Membrane</keyword>
<evidence type="ECO:0000256" key="2">
    <source>
        <dbReference type="ARBA" id="ARBA00022692"/>
    </source>
</evidence>
<dbReference type="Gene3D" id="3.40.1710.10">
    <property type="entry name" value="abc type-2 transporter like domain"/>
    <property type="match status" value="1"/>
</dbReference>
<evidence type="ECO:0000259" key="6">
    <source>
        <dbReference type="Pfam" id="PF12698"/>
    </source>
</evidence>
<dbReference type="PANTHER" id="PTHR43471:SF3">
    <property type="entry name" value="ABC TRANSPORTER PERMEASE PROTEIN NATB"/>
    <property type="match status" value="1"/>
</dbReference>
<protein>
    <submittedName>
        <fullName evidence="7">Sodium transport system permease protein</fullName>
    </submittedName>
</protein>
<evidence type="ECO:0000256" key="5">
    <source>
        <dbReference type="SAM" id="Phobius"/>
    </source>
</evidence>
<keyword evidence="2 5" id="KW-0812">Transmembrane</keyword>
<keyword evidence="3 5" id="KW-1133">Transmembrane helix</keyword>
<evidence type="ECO:0000256" key="1">
    <source>
        <dbReference type="ARBA" id="ARBA00004141"/>
    </source>
</evidence>
<feature type="domain" description="ABC-2 type transporter transmembrane" evidence="6">
    <location>
        <begin position="19"/>
        <end position="372"/>
    </location>
</feature>
<name>A0A1M6PMH4_9CLOT</name>
<comment type="subcellular location">
    <subcellularLocation>
        <location evidence="1">Membrane</location>
        <topology evidence="1">Multi-pass membrane protein</topology>
    </subcellularLocation>
</comment>
<sequence>MNNFLTIYKKEVKDIFRDKKTLFFTIFLPIILYPLMFGIMNFAMKDTMDSVSKEFSIGIRDNGNSSITKVLEADKSIKLVKGDDLDEKIKKGSIGLILEIPEDFDKNIENEKQAGIKMIVDDESNKSMMGSQKIKEVLDVYYKNIVNTRMEKRGISNTVLNPFEVEKVNTANKKDTNNIGTVITGLLPTLLIILMISPTMGMAPDLGAGEKERGTLEPLLSTAVNRTSILWGKLAALATIAFLNLAVSLGAIAISMMVIIKGGKLTLTGGSLAVMGIFSLFLLIAVCALEMAVSIYAKSIKEAGSLMMAVFFPVMLLSYVPYMMDAKTIKFIYFNIPVANAISVMKEAAVGIYDMKHLLIVAGWHLVYMFIAVMISRYMFSKEKVVFRA</sequence>
<dbReference type="InterPro" id="IPR013525">
    <property type="entry name" value="ABC2_TM"/>
</dbReference>
<reference evidence="7 8" key="1">
    <citation type="submission" date="2016-11" db="EMBL/GenBank/DDBJ databases">
        <authorList>
            <person name="Jaros S."/>
            <person name="Januszkiewicz K."/>
            <person name="Wedrychowicz H."/>
        </authorList>
    </citation>
    <scope>NUCLEOTIDE SEQUENCE [LARGE SCALE GENOMIC DNA]</scope>
    <source>
        <strain evidence="7 8">DSM 21758</strain>
    </source>
</reference>
<dbReference type="EMBL" id="FQZB01000013">
    <property type="protein sequence ID" value="SHK09087.1"/>
    <property type="molecule type" value="Genomic_DNA"/>
</dbReference>
<feature type="transmembrane region" description="Helical" evidence="5">
    <location>
        <begin position="179"/>
        <end position="197"/>
    </location>
</feature>
<dbReference type="Pfam" id="PF12698">
    <property type="entry name" value="ABC2_membrane_3"/>
    <property type="match status" value="1"/>
</dbReference>
<feature type="transmembrane region" description="Helical" evidence="5">
    <location>
        <begin position="22"/>
        <end position="43"/>
    </location>
</feature>
<dbReference type="Proteomes" id="UP000184310">
    <property type="component" value="Unassembled WGS sequence"/>
</dbReference>
<evidence type="ECO:0000313" key="7">
    <source>
        <dbReference type="EMBL" id="SHK09087.1"/>
    </source>
</evidence>
<dbReference type="GO" id="GO:0140359">
    <property type="term" value="F:ABC-type transporter activity"/>
    <property type="evidence" value="ECO:0007669"/>
    <property type="project" value="InterPro"/>
</dbReference>
<dbReference type="OrthoDB" id="5486437at2"/>
<proteinExistence type="predicted"/>
<dbReference type="GO" id="GO:0016020">
    <property type="term" value="C:membrane"/>
    <property type="evidence" value="ECO:0007669"/>
    <property type="project" value="UniProtKB-SubCell"/>
</dbReference>
<dbReference type="AlphaFoldDB" id="A0A1M6PMH4"/>
<keyword evidence="8" id="KW-1185">Reference proteome</keyword>
<accession>A0A1M6PMH4</accession>
<evidence type="ECO:0000313" key="8">
    <source>
        <dbReference type="Proteomes" id="UP000184310"/>
    </source>
</evidence>
<dbReference type="RefSeq" id="WP_072990043.1">
    <property type="nucleotide sequence ID" value="NZ_FQZB01000013.1"/>
</dbReference>
<evidence type="ECO:0000256" key="4">
    <source>
        <dbReference type="ARBA" id="ARBA00023136"/>
    </source>
</evidence>
<feature type="transmembrane region" description="Helical" evidence="5">
    <location>
        <begin position="272"/>
        <end position="297"/>
    </location>
</feature>
<dbReference type="STRING" id="1121302.SAMN02745163_03200"/>
<feature type="transmembrane region" description="Helical" evidence="5">
    <location>
        <begin position="234"/>
        <end position="260"/>
    </location>
</feature>
<feature type="transmembrane region" description="Helical" evidence="5">
    <location>
        <begin position="359"/>
        <end position="380"/>
    </location>
</feature>
<feature type="transmembrane region" description="Helical" evidence="5">
    <location>
        <begin position="303"/>
        <end position="320"/>
    </location>
</feature>
<feature type="transmembrane region" description="Helical" evidence="5">
    <location>
        <begin position="332"/>
        <end position="353"/>
    </location>
</feature>